<gene>
    <name evidence="3" type="ORF">JZL65_01010</name>
</gene>
<accession>A0A9E6MZ17</accession>
<dbReference type="InterPro" id="IPR009061">
    <property type="entry name" value="DNA-bd_dom_put_sf"/>
</dbReference>
<dbReference type="EMBL" id="CP071137">
    <property type="protein sequence ID" value="QWY77697.1"/>
    <property type="molecule type" value="Genomic_DNA"/>
</dbReference>
<dbReference type="NCBIfam" id="TIGR01764">
    <property type="entry name" value="excise"/>
    <property type="match status" value="1"/>
</dbReference>
<dbReference type="Pfam" id="PF12728">
    <property type="entry name" value="HTH_17"/>
    <property type="match status" value="1"/>
</dbReference>
<organism evidence="3 4">
    <name type="scientific">Ferrovum myxofaciens</name>
    <dbReference type="NCBI Taxonomy" id="416213"/>
    <lineage>
        <taxon>Bacteria</taxon>
        <taxon>Pseudomonadati</taxon>
        <taxon>Pseudomonadota</taxon>
        <taxon>Betaproteobacteria</taxon>
        <taxon>Ferrovales</taxon>
        <taxon>Ferrovaceae</taxon>
        <taxon>Ferrovum</taxon>
    </lineage>
</organism>
<dbReference type="AlphaFoldDB" id="A0A9E6MZ17"/>
<sequence length="129" mass="13853">MQTIGLSEAAKLLRCNEETVRKKTIAGEIPGVKIGRSWVYVKVDLLAWMRSQYARDKKLSQPSNSATCHSTKTAGVHTGISASSSTVVDCDEALGLLTKPSPSASTTKLRLVCGKKQPSQSVTHGRTHS</sequence>
<evidence type="ECO:0000256" key="1">
    <source>
        <dbReference type="SAM" id="MobiDB-lite"/>
    </source>
</evidence>
<evidence type="ECO:0000313" key="4">
    <source>
        <dbReference type="Proteomes" id="UP000683551"/>
    </source>
</evidence>
<name>A0A9E6MZ17_9PROT</name>
<feature type="region of interest" description="Disordered" evidence="1">
    <location>
        <begin position="99"/>
        <end position="129"/>
    </location>
</feature>
<reference evidence="3" key="1">
    <citation type="submission" date="2021-02" db="EMBL/GenBank/DDBJ databases">
        <title>Comparative genomics of Ferrovum myxofaciens strains, predominant extremophile bacteria forming large biofilm stalactites in acid mine ecosystems.</title>
        <authorList>
            <person name="Burkartova K."/>
            <person name="Ridl J."/>
            <person name="Pajer P."/>
            <person name="Falteisek L."/>
        </authorList>
    </citation>
    <scope>NUCLEOTIDE SEQUENCE</scope>
    <source>
        <strain evidence="3">MI1III</strain>
    </source>
</reference>
<dbReference type="SUPFAM" id="SSF46955">
    <property type="entry name" value="Putative DNA-binding domain"/>
    <property type="match status" value="1"/>
</dbReference>
<evidence type="ECO:0000259" key="2">
    <source>
        <dbReference type="Pfam" id="PF12728"/>
    </source>
</evidence>
<protein>
    <submittedName>
        <fullName evidence="3">Helix-turn-helix domain-containing protein</fullName>
    </submittedName>
</protein>
<proteinExistence type="predicted"/>
<dbReference type="InterPro" id="IPR041657">
    <property type="entry name" value="HTH_17"/>
</dbReference>
<evidence type="ECO:0000313" key="3">
    <source>
        <dbReference type="EMBL" id="QWY77697.1"/>
    </source>
</evidence>
<dbReference type="InterPro" id="IPR010093">
    <property type="entry name" value="SinI_DNA-bd"/>
</dbReference>
<dbReference type="GO" id="GO:0003677">
    <property type="term" value="F:DNA binding"/>
    <property type="evidence" value="ECO:0007669"/>
    <property type="project" value="InterPro"/>
</dbReference>
<feature type="compositionally biased region" description="Polar residues" evidence="1">
    <location>
        <begin position="117"/>
        <end position="129"/>
    </location>
</feature>
<dbReference type="Proteomes" id="UP000683551">
    <property type="component" value="Chromosome"/>
</dbReference>
<feature type="domain" description="Helix-turn-helix" evidence="2">
    <location>
        <begin position="7"/>
        <end position="52"/>
    </location>
</feature>